<dbReference type="AlphaFoldDB" id="A0AAN8T9H0"/>
<protein>
    <submittedName>
        <fullName evidence="1">Uncharacterized protein</fullName>
    </submittedName>
</protein>
<name>A0AAN8T9H0_SOLBU</name>
<dbReference type="EMBL" id="JBANQN010000009">
    <property type="protein sequence ID" value="KAK6779646.1"/>
    <property type="molecule type" value="Genomic_DNA"/>
</dbReference>
<evidence type="ECO:0000313" key="2">
    <source>
        <dbReference type="Proteomes" id="UP001371456"/>
    </source>
</evidence>
<comment type="caution">
    <text evidence="1">The sequence shown here is derived from an EMBL/GenBank/DDBJ whole genome shotgun (WGS) entry which is preliminary data.</text>
</comment>
<sequence>MILSVAIESQFVVHKHCRYKPNDYYLKQLIEQWCEGVIQNGNQRKYNFSTRNRIDLGPESMILDKVAEHLQKDSANSISINLRGLSKVEARIVVLAVLRMIREKYTAGLEVISAASRIGNDRNQDGINHPDKHSNMEENAKRVILRANVHSPTRKPVVLQKMRITKESLQSWLIRRLDASVVQ</sequence>
<evidence type="ECO:0000313" key="1">
    <source>
        <dbReference type="EMBL" id="KAK6779646.1"/>
    </source>
</evidence>
<dbReference type="Proteomes" id="UP001371456">
    <property type="component" value="Unassembled WGS sequence"/>
</dbReference>
<organism evidence="1 2">
    <name type="scientific">Solanum bulbocastanum</name>
    <name type="common">Wild potato</name>
    <dbReference type="NCBI Taxonomy" id="147425"/>
    <lineage>
        <taxon>Eukaryota</taxon>
        <taxon>Viridiplantae</taxon>
        <taxon>Streptophyta</taxon>
        <taxon>Embryophyta</taxon>
        <taxon>Tracheophyta</taxon>
        <taxon>Spermatophyta</taxon>
        <taxon>Magnoliopsida</taxon>
        <taxon>eudicotyledons</taxon>
        <taxon>Gunneridae</taxon>
        <taxon>Pentapetalae</taxon>
        <taxon>asterids</taxon>
        <taxon>lamiids</taxon>
        <taxon>Solanales</taxon>
        <taxon>Solanaceae</taxon>
        <taxon>Solanoideae</taxon>
        <taxon>Solaneae</taxon>
        <taxon>Solanum</taxon>
    </lineage>
</organism>
<proteinExistence type="predicted"/>
<gene>
    <name evidence="1" type="ORF">RDI58_021830</name>
</gene>
<keyword evidence="2" id="KW-1185">Reference proteome</keyword>
<accession>A0AAN8T9H0</accession>
<reference evidence="1 2" key="1">
    <citation type="submission" date="2024-02" db="EMBL/GenBank/DDBJ databases">
        <title>de novo genome assembly of Solanum bulbocastanum strain 11H21.</title>
        <authorList>
            <person name="Hosaka A.J."/>
        </authorList>
    </citation>
    <scope>NUCLEOTIDE SEQUENCE [LARGE SCALE GENOMIC DNA]</scope>
    <source>
        <tissue evidence="1">Young leaves</tissue>
    </source>
</reference>